<feature type="domain" description="Beta-lactamase-related" evidence="4">
    <location>
        <begin position="72"/>
        <end position="247"/>
    </location>
</feature>
<dbReference type="STRING" id="5762.D2VG37"/>
<feature type="signal peptide" evidence="3">
    <location>
        <begin position="1"/>
        <end position="29"/>
    </location>
</feature>
<evidence type="ECO:0000256" key="2">
    <source>
        <dbReference type="SAM" id="MobiDB-lite"/>
    </source>
</evidence>
<dbReference type="EMBL" id="GG738869">
    <property type="protein sequence ID" value="EFC44200.1"/>
    <property type="molecule type" value="Genomic_DNA"/>
</dbReference>
<dbReference type="InParanoid" id="D2VG37"/>
<keyword evidence="1" id="KW-0378">Hydrolase</keyword>
<dbReference type="PANTHER" id="PTHR43283">
    <property type="entry name" value="BETA-LACTAMASE-RELATED"/>
    <property type="match status" value="1"/>
</dbReference>
<dbReference type="eggNOG" id="ENOG502QVG3">
    <property type="taxonomic scope" value="Eukaryota"/>
</dbReference>
<reference evidence="5 6" key="1">
    <citation type="journal article" date="2010" name="Cell">
        <title>The genome of Naegleria gruberi illuminates early eukaryotic versatility.</title>
        <authorList>
            <person name="Fritz-Laylin L.K."/>
            <person name="Prochnik S.E."/>
            <person name="Ginger M.L."/>
            <person name="Dacks J.B."/>
            <person name="Carpenter M.L."/>
            <person name="Field M.C."/>
            <person name="Kuo A."/>
            <person name="Paredez A."/>
            <person name="Chapman J."/>
            <person name="Pham J."/>
            <person name="Shu S."/>
            <person name="Neupane R."/>
            <person name="Cipriano M."/>
            <person name="Mancuso J."/>
            <person name="Tu H."/>
            <person name="Salamov A."/>
            <person name="Lindquist E."/>
            <person name="Shapiro H."/>
            <person name="Lucas S."/>
            <person name="Grigoriev I.V."/>
            <person name="Cande W.Z."/>
            <person name="Fulton C."/>
            <person name="Rokhsar D.S."/>
            <person name="Dawson S.C."/>
        </authorList>
    </citation>
    <scope>NUCLEOTIDE SEQUENCE [LARGE SCALE GENOMIC DNA]</scope>
    <source>
        <strain evidence="5 6">NEG-M</strain>
    </source>
</reference>
<dbReference type="InterPro" id="IPR012338">
    <property type="entry name" value="Beta-lactam/transpept-like"/>
</dbReference>
<evidence type="ECO:0000313" key="6">
    <source>
        <dbReference type="Proteomes" id="UP000006671"/>
    </source>
</evidence>
<dbReference type="GeneID" id="8856745"/>
<dbReference type="InterPro" id="IPR050789">
    <property type="entry name" value="Diverse_Enzym_Activities"/>
</dbReference>
<dbReference type="VEuPathDB" id="AmoebaDB:NAEGRDRAFT_36745"/>
<evidence type="ECO:0000256" key="3">
    <source>
        <dbReference type="SAM" id="SignalP"/>
    </source>
</evidence>
<dbReference type="SUPFAM" id="SSF56601">
    <property type="entry name" value="beta-lactamase/transpeptidase-like"/>
    <property type="match status" value="1"/>
</dbReference>
<organism evidence="6">
    <name type="scientific">Naegleria gruberi</name>
    <name type="common">Amoeba</name>
    <dbReference type="NCBI Taxonomy" id="5762"/>
    <lineage>
        <taxon>Eukaryota</taxon>
        <taxon>Discoba</taxon>
        <taxon>Heterolobosea</taxon>
        <taxon>Tetramitia</taxon>
        <taxon>Eutetramitia</taxon>
        <taxon>Vahlkampfiidae</taxon>
        <taxon>Naegleria</taxon>
    </lineage>
</organism>
<dbReference type="Pfam" id="PF00144">
    <property type="entry name" value="Beta-lactamase"/>
    <property type="match status" value="2"/>
</dbReference>
<feature type="domain" description="Beta-lactamase-related" evidence="4">
    <location>
        <begin position="282"/>
        <end position="451"/>
    </location>
</feature>
<dbReference type="OrthoDB" id="5946976at2759"/>
<protein>
    <submittedName>
        <fullName evidence="5">Predicted protein</fullName>
    </submittedName>
</protein>
<dbReference type="Proteomes" id="UP000006671">
    <property type="component" value="Unassembled WGS sequence"/>
</dbReference>
<dbReference type="PANTHER" id="PTHR43283:SF11">
    <property type="entry name" value="BETA-LACTAMASE-RELATED DOMAIN-CONTAINING PROTEIN"/>
    <property type="match status" value="1"/>
</dbReference>
<dbReference type="MEROPS" id="S12.A26"/>
<evidence type="ECO:0000256" key="1">
    <source>
        <dbReference type="ARBA" id="ARBA00022801"/>
    </source>
</evidence>
<keyword evidence="6" id="KW-1185">Reference proteome</keyword>
<sequence length="466" mass="51779">MHKIKGLTSALGAVLVLSIIAFLSVHVDACGHHRQQHHNGYHHHHHHHHEENPKSSDKPVSAPPKSVWDNLENIITKSIASQAFPGAVLLVASKNSGIIYSNSFGHFTYNQQSSPMTIGSKFDMASCTKVLATTSATALLYQKGLIGLKDRVIKYYPAFAVNGKSEIMIENLLLHNAGLPPDPNPGYSATQFGCPATSDYHPPQVFTCASKIFNSWLNQVLENKPGQVYVYSDLSMISMMYIIGNVVKKNMAMLEMHEGDLRVECVQQVGGIDAPGHETCYYEAFVNKHVLQNLQMTKSGFIPKPEEKSNIPPTWLDTTYRHELIQGYVSDENGYALGGIAGHAGLFTPVVDVYRLMNELMFRARGNFINETTFDMFTTVKNTTQSSRALGWDTNSQGNGTCGSLSKKTFLHLGFTGTQVCGDPDRNLFTVFLTNRVYPDKDNNKMAPVRNAVNSEIQRVFDQYYH</sequence>
<keyword evidence="3" id="KW-0732">Signal</keyword>
<dbReference type="AlphaFoldDB" id="D2VG37"/>
<gene>
    <name evidence="5" type="ORF">NAEGRDRAFT_36745</name>
</gene>
<evidence type="ECO:0000259" key="4">
    <source>
        <dbReference type="Pfam" id="PF00144"/>
    </source>
</evidence>
<dbReference type="Gene3D" id="3.40.710.10">
    <property type="entry name" value="DD-peptidase/beta-lactamase superfamily"/>
    <property type="match status" value="1"/>
</dbReference>
<name>D2VG37_NAEGR</name>
<dbReference type="GO" id="GO:0016787">
    <property type="term" value="F:hydrolase activity"/>
    <property type="evidence" value="ECO:0007669"/>
    <property type="project" value="UniProtKB-KW"/>
</dbReference>
<dbReference type="OMA" id="AGWAVRY"/>
<dbReference type="InterPro" id="IPR001466">
    <property type="entry name" value="Beta-lactam-related"/>
</dbReference>
<feature type="compositionally biased region" description="Basic residues" evidence="2">
    <location>
        <begin position="34"/>
        <end position="48"/>
    </location>
</feature>
<dbReference type="RefSeq" id="XP_002676944.1">
    <property type="nucleotide sequence ID" value="XM_002676898.1"/>
</dbReference>
<accession>D2VG37</accession>
<evidence type="ECO:0000313" key="5">
    <source>
        <dbReference type="EMBL" id="EFC44200.1"/>
    </source>
</evidence>
<dbReference type="KEGG" id="ngr:NAEGRDRAFT_36745"/>
<proteinExistence type="predicted"/>
<feature type="region of interest" description="Disordered" evidence="2">
    <location>
        <begin position="34"/>
        <end position="63"/>
    </location>
</feature>
<feature type="chain" id="PRO_5003037552" evidence="3">
    <location>
        <begin position="30"/>
        <end position="466"/>
    </location>
</feature>